<dbReference type="PANTHER" id="PTHR43682">
    <property type="entry name" value="LACTATE UTILIZATION PROTEIN C"/>
    <property type="match status" value="1"/>
</dbReference>
<comment type="caution">
    <text evidence="2">The sequence shown here is derived from an EMBL/GenBank/DDBJ whole genome shotgun (WGS) entry which is preliminary data.</text>
</comment>
<evidence type="ECO:0000313" key="3">
    <source>
        <dbReference type="Proteomes" id="UP001310248"/>
    </source>
</evidence>
<organism evidence="2 3">
    <name type="scientific">Agarivorans aestuarii</name>
    <dbReference type="NCBI Taxonomy" id="1563703"/>
    <lineage>
        <taxon>Bacteria</taxon>
        <taxon>Pseudomonadati</taxon>
        <taxon>Pseudomonadota</taxon>
        <taxon>Gammaproteobacteria</taxon>
        <taxon>Alteromonadales</taxon>
        <taxon>Alteromonadaceae</taxon>
        <taxon>Agarivorans</taxon>
    </lineage>
</organism>
<keyword evidence="3" id="KW-1185">Reference proteome</keyword>
<protein>
    <submittedName>
        <fullName evidence="2">Lactate utilization protein C</fullName>
    </submittedName>
</protein>
<dbReference type="EMBL" id="JAYDYW010000007">
    <property type="protein sequence ID" value="MEE1674364.1"/>
    <property type="molecule type" value="Genomic_DNA"/>
</dbReference>
<dbReference type="Proteomes" id="UP001310248">
    <property type="component" value="Unassembled WGS sequence"/>
</dbReference>
<dbReference type="InterPro" id="IPR037171">
    <property type="entry name" value="NagB/RpiA_transferase-like"/>
</dbReference>
<dbReference type="PANTHER" id="PTHR43682:SF1">
    <property type="entry name" value="LACTATE UTILIZATION PROTEIN C"/>
    <property type="match status" value="1"/>
</dbReference>
<proteinExistence type="predicted"/>
<feature type="domain" description="LUD" evidence="1">
    <location>
        <begin position="43"/>
        <end position="219"/>
    </location>
</feature>
<dbReference type="Pfam" id="PF02589">
    <property type="entry name" value="LUD_dom"/>
    <property type="match status" value="1"/>
</dbReference>
<name>A0ABU7G5D3_9ALTE</name>
<dbReference type="InterPro" id="IPR003741">
    <property type="entry name" value="LUD_dom"/>
</dbReference>
<dbReference type="SUPFAM" id="SSF100950">
    <property type="entry name" value="NagB/RpiA/CoA transferase-like"/>
    <property type="match status" value="1"/>
</dbReference>
<reference evidence="3" key="1">
    <citation type="submission" date="2023-07" db="EMBL/GenBank/DDBJ databases">
        <title>Draft genome sequence of Agarivorans aestuarii strain ZMCS4, a CAZymes producing bacteria isolated from the marine brown algae Clodostephus spongiosus.</title>
        <authorList>
            <person name="Lorente B."/>
            <person name="Cabral C."/>
            <person name="Frias J."/>
            <person name="Faria J."/>
            <person name="Toubarro D."/>
        </authorList>
    </citation>
    <scope>NUCLEOTIDE SEQUENCE [LARGE SCALE GENOMIC DNA]</scope>
    <source>
        <strain evidence="3">ZMCS4</strain>
    </source>
</reference>
<evidence type="ECO:0000259" key="1">
    <source>
        <dbReference type="Pfam" id="PF02589"/>
    </source>
</evidence>
<dbReference type="RefSeq" id="WP_329775496.1">
    <property type="nucleotide sequence ID" value="NZ_JAYDYW010000007.1"/>
</dbReference>
<dbReference type="InterPro" id="IPR024185">
    <property type="entry name" value="FTHF_cligase-like_sf"/>
</dbReference>
<gene>
    <name evidence="2" type="ORF">SNR37_003801</name>
</gene>
<accession>A0ABU7G5D3</accession>
<sequence>MAASTSSAKQNIMQRLKAVSALAPANSSTSYKAWQAQSAAQRLARFKQALVAAHAEVLSLTSSSQLSACLLELHQQYSWQTAMCGIGGEWHGLIKQTLADKLQLSHFSQPFEQHKHALFENTQVTFTACDAGIADTGTLVLKPSAEEPRSLSLIAPCHVAVIKASQIVDNFAQLMAEQHWQQGLPSNVVLISGPSKTADIQQTLAYGAHGPSELIVIVIDGE</sequence>
<dbReference type="Gene3D" id="3.40.50.10420">
    <property type="entry name" value="NagB/RpiA/CoA transferase-like"/>
    <property type="match status" value="1"/>
</dbReference>
<evidence type="ECO:0000313" key="2">
    <source>
        <dbReference type="EMBL" id="MEE1674364.1"/>
    </source>
</evidence>